<dbReference type="InterPro" id="IPR054695">
    <property type="entry name" value="Pierisin-like_dom"/>
</dbReference>
<reference evidence="3" key="2">
    <citation type="submission" date="2020-09" db="EMBL/GenBank/DDBJ databases">
        <authorList>
            <person name="Sun Q."/>
            <person name="Zhou Y."/>
        </authorList>
    </citation>
    <scope>NUCLEOTIDE SEQUENCE</scope>
    <source>
        <strain evidence="3">CGMCC 4.7201</strain>
    </source>
</reference>
<proteinExistence type="predicted"/>
<reference evidence="3" key="1">
    <citation type="journal article" date="2014" name="Int. J. Syst. Evol. Microbiol.">
        <title>Complete genome sequence of Corynebacterium casei LMG S-19264T (=DSM 44701T), isolated from a smear-ripened cheese.</title>
        <authorList>
            <consortium name="US DOE Joint Genome Institute (JGI-PGF)"/>
            <person name="Walter F."/>
            <person name="Albersmeier A."/>
            <person name="Kalinowski J."/>
            <person name="Ruckert C."/>
        </authorList>
    </citation>
    <scope>NUCLEOTIDE SEQUENCE</scope>
    <source>
        <strain evidence="3">CGMCC 4.7201</strain>
    </source>
</reference>
<dbReference type="NCBIfam" id="NF041482">
    <property type="entry name" value="ADPrt_Strmyces"/>
    <property type="match status" value="1"/>
</dbReference>
<feature type="chain" id="PRO_5039349588" description="Pierisin-like domain-containing protein" evidence="1">
    <location>
        <begin position="18"/>
        <end position="282"/>
    </location>
</feature>
<dbReference type="InterPro" id="IPR048221">
    <property type="entry name" value="ScARP-like"/>
</dbReference>
<evidence type="ECO:0000256" key="1">
    <source>
        <dbReference type="SAM" id="SignalP"/>
    </source>
</evidence>
<evidence type="ECO:0000313" key="4">
    <source>
        <dbReference type="Proteomes" id="UP000641932"/>
    </source>
</evidence>
<sequence>MVVALSLCGALAAPSVAAPSVATPSAATPAGAPSLAPLAVPAPAAPPAYPTSLGPSCDLLPTRISSACDGELIGTPTRPVVAVVVGGHRLDFVDRNELARSQCSDRPVHIVTQAVFDAVPPGPDPLYAAAEREVAVDRITPAPSYRMDCKPLYRADGRGPDIVFEEGFHPKDTVNGQYDVQSYVLKNQPSPYVSTTYDHDLYKQWKTAYNYYVEAPGGIDVNRTIGDTHKWAFQVEVAFPGGIDRKFIERACPVDKQTKTEITSQCVDNPHFAAWRGEATIF</sequence>
<dbReference type="Gene3D" id="3.90.210.10">
    <property type="entry name" value="Heat-Labile Enterotoxin, subunit A"/>
    <property type="match status" value="1"/>
</dbReference>
<dbReference type="EMBL" id="BMMS01000019">
    <property type="protein sequence ID" value="GGO92899.1"/>
    <property type="molecule type" value="Genomic_DNA"/>
</dbReference>
<keyword evidence="4" id="KW-1185">Reference proteome</keyword>
<gene>
    <name evidence="3" type="ORF">GCM10012280_44130</name>
</gene>
<evidence type="ECO:0000259" key="2">
    <source>
        <dbReference type="Pfam" id="PF22596"/>
    </source>
</evidence>
<organism evidence="3 4">
    <name type="scientific">Wenjunlia tyrosinilytica</name>
    <dbReference type="NCBI Taxonomy" id="1544741"/>
    <lineage>
        <taxon>Bacteria</taxon>
        <taxon>Bacillati</taxon>
        <taxon>Actinomycetota</taxon>
        <taxon>Actinomycetes</taxon>
        <taxon>Kitasatosporales</taxon>
        <taxon>Streptomycetaceae</taxon>
        <taxon>Wenjunlia</taxon>
    </lineage>
</organism>
<feature type="domain" description="Pierisin-like" evidence="2">
    <location>
        <begin position="152"/>
        <end position="272"/>
    </location>
</feature>
<evidence type="ECO:0000313" key="3">
    <source>
        <dbReference type="EMBL" id="GGO92899.1"/>
    </source>
</evidence>
<feature type="signal peptide" evidence="1">
    <location>
        <begin position="1"/>
        <end position="17"/>
    </location>
</feature>
<comment type="caution">
    <text evidence="3">The sequence shown here is derived from an EMBL/GenBank/DDBJ whole genome shotgun (WGS) entry which is preliminary data.</text>
</comment>
<accession>A0A918DZY5</accession>
<dbReference type="Pfam" id="PF22596">
    <property type="entry name" value="Scabin-like"/>
    <property type="match status" value="1"/>
</dbReference>
<name>A0A918DZY5_9ACTN</name>
<dbReference type="SUPFAM" id="SSF56399">
    <property type="entry name" value="ADP-ribosylation"/>
    <property type="match status" value="1"/>
</dbReference>
<dbReference type="AlphaFoldDB" id="A0A918DZY5"/>
<dbReference type="Proteomes" id="UP000641932">
    <property type="component" value="Unassembled WGS sequence"/>
</dbReference>
<protein>
    <recommendedName>
        <fullName evidence="2">Pierisin-like domain-containing protein</fullName>
    </recommendedName>
</protein>
<keyword evidence="1" id="KW-0732">Signal</keyword>